<evidence type="ECO:0000313" key="3">
    <source>
        <dbReference type="Proteomes" id="UP000266841"/>
    </source>
</evidence>
<dbReference type="Proteomes" id="UP000266841">
    <property type="component" value="Unassembled WGS sequence"/>
</dbReference>
<feature type="compositionally biased region" description="Basic and acidic residues" evidence="1">
    <location>
        <begin position="1"/>
        <end position="11"/>
    </location>
</feature>
<dbReference type="EMBL" id="AGNL01002355">
    <property type="protein sequence ID" value="EJK76288.1"/>
    <property type="molecule type" value="Genomic_DNA"/>
</dbReference>
<evidence type="ECO:0000313" key="2">
    <source>
        <dbReference type="EMBL" id="EJK76288.1"/>
    </source>
</evidence>
<proteinExistence type="predicted"/>
<evidence type="ECO:0000256" key="1">
    <source>
        <dbReference type="SAM" id="MobiDB-lite"/>
    </source>
</evidence>
<accession>K0TC53</accession>
<dbReference type="AlphaFoldDB" id="K0TC53"/>
<reference evidence="2 3" key="1">
    <citation type="journal article" date="2012" name="Genome Biol.">
        <title>Genome and low-iron response of an oceanic diatom adapted to chronic iron limitation.</title>
        <authorList>
            <person name="Lommer M."/>
            <person name="Specht M."/>
            <person name="Roy A.S."/>
            <person name="Kraemer L."/>
            <person name="Andreson R."/>
            <person name="Gutowska M.A."/>
            <person name="Wolf J."/>
            <person name="Bergner S.V."/>
            <person name="Schilhabel M.B."/>
            <person name="Klostermeier U.C."/>
            <person name="Beiko R.G."/>
            <person name="Rosenstiel P."/>
            <person name="Hippler M."/>
            <person name="Laroche J."/>
        </authorList>
    </citation>
    <scope>NUCLEOTIDE SEQUENCE [LARGE SCALE GENOMIC DNA]</scope>
    <source>
        <strain evidence="2 3">CCMP1005</strain>
    </source>
</reference>
<organism evidence="2 3">
    <name type="scientific">Thalassiosira oceanica</name>
    <name type="common">Marine diatom</name>
    <dbReference type="NCBI Taxonomy" id="159749"/>
    <lineage>
        <taxon>Eukaryota</taxon>
        <taxon>Sar</taxon>
        <taxon>Stramenopiles</taxon>
        <taxon>Ochrophyta</taxon>
        <taxon>Bacillariophyta</taxon>
        <taxon>Coscinodiscophyceae</taxon>
        <taxon>Thalassiosirophycidae</taxon>
        <taxon>Thalassiosirales</taxon>
        <taxon>Thalassiosiraceae</taxon>
        <taxon>Thalassiosira</taxon>
    </lineage>
</organism>
<feature type="region of interest" description="Disordered" evidence="1">
    <location>
        <begin position="1"/>
        <end position="31"/>
    </location>
</feature>
<gene>
    <name evidence="2" type="ORF">THAOC_01958</name>
</gene>
<protein>
    <submittedName>
        <fullName evidence="2">Uncharacterized protein</fullName>
    </submittedName>
</protein>
<comment type="caution">
    <text evidence="2">The sequence shown here is derived from an EMBL/GenBank/DDBJ whole genome shotgun (WGS) entry which is preliminary data.</text>
</comment>
<feature type="region of interest" description="Disordered" evidence="1">
    <location>
        <begin position="90"/>
        <end position="119"/>
    </location>
</feature>
<keyword evidence="3" id="KW-1185">Reference proteome</keyword>
<name>K0TC53_THAOC</name>
<sequence>MSEKWFEFEKKASRRGGNKNAPTDQRNDATGVRGVEALYVSESSKNLAPEAERLLRYSNLSATTSTADGRADDEFKLKFQWIRPHPSLAFSADKQSEATATETTSSSDTATVAAEDSARESAKMIEIYSNSQMRKALKRRKTGEGIRKDDMVQEDLKRQELSLEPPTLRIDLAELIEPPLMTTWLPGQDTNTSYEHDNK</sequence>
<dbReference type="OrthoDB" id="10666252at2759"/>
<dbReference type="eggNOG" id="ENOG502QZ9M">
    <property type="taxonomic scope" value="Eukaryota"/>
</dbReference>
<dbReference type="OMA" id="RESAKMI"/>
<feature type="compositionally biased region" description="Low complexity" evidence="1">
    <location>
        <begin position="97"/>
        <end position="115"/>
    </location>
</feature>